<dbReference type="PANTHER" id="PTHR46020:SF4">
    <property type="entry name" value="OS04G0650200 PROTEIN"/>
    <property type="match status" value="1"/>
</dbReference>
<keyword evidence="6" id="KW-1185">Reference proteome</keyword>
<keyword evidence="2" id="KW-0378">Hydrolase</keyword>
<accession>A0AAV7F2W3</accession>
<evidence type="ECO:0000256" key="4">
    <source>
        <dbReference type="SAM" id="SignalP"/>
    </source>
</evidence>
<evidence type="ECO:0000256" key="2">
    <source>
        <dbReference type="ARBA" id="ARBA00022801"/>
    </source>
</evidence>
<keyword evidence="4" id="KW-0732">Signal</keyword>
<dbReference type="PANTHER" id="PTHR46020">
    <property type="entry name" value="OSJNBB0059K02.9 PROTEIN"/>
    <property type="match status" value="1"/>
</dbReference>
<dbReference type="SUPFAM" id="SSF52266">
    <property type="entry name" value="SGNH hydrolase"/>
    <property type="match status" value="1"/>
</dbReference>
<comment type="caution">
    <text evidence="5">The sequence shown here is derived from an EMBL/GenBank/DDBJ whole genome shotgun (WGS) entry which is preliminary data.</text>
</comment>
<proteinExistence type="inferred from homology"/>
<gene>
    <name evidence="5" type="ORF">H6P81_007963</name>
</gene>
<name>A0AAV7F2W3_ARIFI</name>
<dbReference type="Gene3D" id="3.40.50.1110">
    <property type="entry name" value="SGNH hydrolase"/>
    <property type="match status" value="1"/>
</dbReference>
<organism evidence="5 6">
    <name type="scientific">Aristolochia fimbriata</name>
    <name type="common">White veined hardy Dutchman's pipe vine</name>
    <dbReference type="NCBI Taxonomy" id="158543"/>
    <lineage>
        <taxon>Eukaryota</taxon>
        <taxon>Viridiplantae</taxon>
        <taxon>Streptophyta</taxon>
        <taxon>Embryophyta</taxon>
        <taxon>Tracheophyta</taxon>
        <taxon>Spermatophyta</taxon>
        <taxon>Magnoliopsida</taxon>
        <taxon>Magnoliidae</taxon>
        <taxon>Piperales</taxon>
        <taxon>Aristolochiaceae</taxon>
        <taxon>Aristolochia</taxon>
    </lineage>
</organism>
<evidence type="ECO:0000313" key="6">
    <source>
        <dbReference type="Proteomes" id="UP000825729"/>
    </source>
</evidence>
<dbReference type="Pfam" id="PF00657">
    <property type="entry name" value="Lipase_GDSL"/>
    <property type="match status" value="1"/>
</dbReference>
<evidence type="ECO:0000313" key="5">
    <source>
        <dbReference type="EMBL" id="KAG9455059.1"/>
    </source>
</evidence>
<feature type="signal peptide" evidence="4">
    <location>
        <begin position="1"/>
        <end position="22"/>
    </location>
</feature>
<dbReference type="EMBL" id="JAINDJ010000003">
    <property type="protein sequence ID" value="KAG9455059.1"/>
    <property type="molecule type" value="Genomic_DNA"/>
</dbReference>
<dbReference type="InterPro" id="IPR035669">
    <property type="entry name" value="SGNH_plant_lipase-like"/>
</dbReference>
<evidence type="ECO:0000256" key="1">
    <source>
        <dbReference type="ARBA" id="ARBA00008668"/>
    </source>
</evidence>
<keyword evidence="3" id="KW-0443">Lipid metabolism</keyword>
<evidence type="ECO:0008006" key="7">
    <source>
        <dbReference type="Google" id="ProtNLM"/>
    </source>
</evidence>
<dbReference type="GO" id="GO:0016788">
    <property type="term" value="F:hydrolase activity, acting on ester bonds"/>
    <property type="evidence" value="ECO:0007669"/>
    <property type="project" value="InterPro"/>
</dbReference>
<dbReference type="CDD" id="cd01837">
    <property type="entry name" value="SGNH_plant_lipase_like"/>
    <property type="match status" value="1"/>
</dbReference>
<dbReference type="Proteomes" id="UP000825729">
    <property type="component" value="Unassembled WGS sequence"/>
</dbReference>
<dbReference type="InterPro" id="IPR036514">
    <property type="entry name" value="SGNH_hydro_sf"/>
</dbReference>
<feature type="chain" id="PRO_5043709145" description="GDSL esterase/lipase At5g03610-like" evidence="4">
    <location>
        <begin position="23"/>
        <end position="352"/>
    </location>
</feature>
<dbReference type="GO" id="GO:0006629">
    <property type="term" value="P:lipid metabolic process"/>
    <property type="evidence" value="ECO:0007669"/>
    <property type="project" value="UniProtKB-KW"/>
</dbReference>
<dbReference type="InterPro" id="IPR001087">
    <property type="entry name" value="GDSL"/>
</dbReference>
<evidence type="ECO:0000256" key="3">
    <source>
        <dbReference type="ARBA" id="ARBA00023098"/>
    </source>
</evidence>
<protein>
    <recommendedName>
        <fullName evidence="7">GDSL esterase/lipase At5g03610-like</fullName>
    </recommendedName>
</protein>
<sequence length="352" mass="38733">MEKEKILLCFCVFLALMQCGIGVEGALPSEWHRNRGLRLFVFGDSYADTGNFRKSVASSWKQPYGVTFPGRPTGRWSDGRVMTDFLASLLRIRSPLPYKWRRVAPKLLRFGMNFAYGGTGVFDTLVAAPNLTAQIGLFRGMIGDAKFSEADVKSSIALVSVAGNDYTAYQARNGSIQDVQTFVAAVVNQLAQNVKQIQEIGVKKIAVTAIEPFGCLPSATILSSYQKCNETMNQISVFHNLLLKKAAEEINNSTKVDGSAVALIDLYSAFMAAFQSQHTQGKRRFENPLKPCCEGIRAGADCGSIDPKSGEKLYKICDDPKSAFFWDGVHPSQRGWSAVSSYLHQTLNQLNL</sequence>
<reference evidence="5 6" key="1">
    <citation type="submission" date="2021-07" db="EMBL/GenBank/DDBJ databases">
        <title>The Aristolochia fimbriata genome: insights into angiosperm evolution, floral development and chemical biosynthesis.</title>
        <authorList>
            <person name="Jiao Y."/>
        </authorList>
    </citation>
    <scope>NUCLEOTIDE SEQUENCE [LARGE SCALE GENOMIC DNA]</scope>
    <source>
        <strain evidence="5">IBCAS-2021</strain>
        <tissue evidence="5">Leaf</tissue>
    </source>
</reference>
<dbReference type="AlphaFoldDB" id="A0AAV7F2W3"/>
<comment type="similarity">
    <text evidence="1">Belongs to the 'GDSL' lipolytic enzyme family.</text>
</comment>